<dbReference type="EMBL" id="JAVRRL010000075">
    <property type="protein sequence ID" value="KAK5108926.1"/>
    <property type="molecule type" value="Genomic_DNA"/>
</dbReference>
<keyword evidence="3" id="KW-0143">Chaperone</keyword>
<dbReference type="GO" id="GO:0031122">
    <property type="term" value="P:cytoplasmic microtubule organization"/>
    <property type="evidence" value="ECO:0007669"/>
    <property type="project" value="TreeGrafter"/>
</dbReference>
<dbReference type="GO" id="GO:0005938">
    <property type="term" value="C:cell cortex"/>
    <property type="evidence" value="ECO:0007669"/>
    <property type="project" value="TreeGrafter"/>
</dbReference>
<keyword evidence="2" id="KW-0963">Cytoplasm</keyword>
<organism evidence="7 8">
    <name type="scientific">Meristemomyces frigidus</name>
    <dbReference type="NCBI Taxonomy" id="1508187"/>
    <lineage>
        <taxon>Eukaryota</taxon>
        <taxon>Fungi</taxon>
        <taxon>Dikarya</taxon>
        <taxon>Ascomycota</taxon>
        <taxon>Pezizomycotina</taxon>
        <taxon>Dothideomycetes</taxon>
        <taxon>Dothideomycetidae</taxon>
        <taxon>Mycosphaerellales</taxon>
        <taxon>Teratosphaeriaceae</taxon>
        <taxon>Meristemomyces</taxon>
    </lineage>
</organism>
<dbReference type="Gene3D" id="3.10.20.90">
    <property type="entry name" value="Phosphatidylinositol 3-kinase Catalytic Subunit, Chain A, domain 1"/>
    <property type="match status" value="1"/>
</dbReference>
<dbReference type="GO" id="GO:0005634">
    <property type="term" value="C:nucleus"/>
    <property type="evidence" value="ECO:0007669"/>
    <property type="project" value="TreeGrafter"/>
</dbReference>
<evidence type="ECO:0000256" key="1">
    <source>
        <dbReference type="ARBA" id="ARBA00004496"/>
    </source>
</evidence>
<gene>
    <name evidence="7" type="ORF">LTR62_007728</name>
</gene>
<sequence>MTTTLPDIPLLIRSENSSSERRISPSWTIAQLKARLEPITGVPASSQRLSLKVGSSSQPGQAIEAGDEDAVQLVHWPLSSYGEILVTDTRPPGLKENYTDVSRVAKYEMPAAEYARLPDSVLAWKKKQQLGRFDPHAPALTRQRVAASKQAIEDHGITVGARCRLLPADTDARRGEVAFLGVVPGIPGTEGLVWVGVRLDEPSGRNDGVVMGERYFEAKAGCGVFVKGERVEVGEFGVLDEFADEGEEAGEDDEF</sequence>
<feature type="domain" description="Ubiquitin-like" evidence="5">
    <location>
        <begin position="8"/>
        <end position="64"/>
    </location>
</feature>
<feature type="domain" description="CAP-Gly" evidence="6">
    <location>
        <begin position="185"/>
        <end position="227"/>
    </location>
</feature>
<dbReference type="SUPFAM" id="SSF74924">
    <property type="entry name" value="Cap-Gly domain"/>
    <property type="match status" value="1"/>
</dbReference>
<reference evidence="7" key="1">
    <citation type="submission" date="2023-08" db="EMBL/GenBank/DDBJ databases">
        <title>Black Yeasts Isolated from many extreme environments.</title>
        <authorList>
            <person name="Coleine C."/>
            <person name="Stajich J.E."/>
            <person name="Selbmann L."/>
        </authorList>
    </citation>
    <scope>NUCLEOTIDE SEQUENCE</scope>
    <source>
        <strain evidence="7">CCFEE 5401</strain>
    </source>
</reference>
<name>A0AAN7TBP9_9PEZI</name>
<dbReference type="Pfam" id="PF14560">
    <property type="entry name" value="Ubiquitin_2"/>
    <property type="match status" value="1"/>
</dbReference>
<comment type="subcellular location">
    <subcellularLocation>
        <location evidence="1">Cytoplasm</location>
    </subcellularLocation>
</comment>
<dbReference type="SMART" id="SM01052">
    <property type="entry name" value="CAP_GLY"/>
    <property type="match status" value="1"/>
</dbReference>
<dbReference type="Pfam" id="PF01302">
    <property type="entry name" value="CAP_GLY"/>
    <property type="match status" value="1"/>
</dbReference>
<dbReference type="InterPro" id="IPR000626">
    <property type="entry name" value="Ubiquitin-like_dom"/>
</dbReference>
<evidence type="ECO:0000259" key="6">
    <source>
        <dbReference type="PROSITE" id="PS50245"/>
    </source>
</evidence>
<comment type="similarity">
    <text evidence="4">Belongs to the TBCB family.</text>
</comment>
<evidence type="ECO:0000259" key="5">
    <source>
        <dbReference type="PROSITE" id="PS50053"/>
    </source>
</evidence>
<evidence type="ECO:0000313" key="7">
    <source>
        <dbReference type="EMBL" id="KAK5108926.1"/>
    </source>
</evidence>
<dbReference type="InterPro" id="IPR029071">
    <property type="entry name" value="Ubiquitin-like_domsf"/>
</dbReference>
<dbReference type="GO" id="GO:0051010">
    <property type="term" value="F:microtubule plus-end binding"/>
    <property type="evidence" value="ECO:0007669"/>
    <property type="project" value="TreeGrafter"/>
</dbReference>
<evidence type="ECO:0000256" key="2">
    <source>
        <dbReference type="ARBA" id="ARBA00022490"/>
    </source>
</evidence>
<dbReference type="PROSITE" id="PS50245">
    <property type="entry name" value="CAP_GLY_2"/>
    <property type="match status" value="1"/>
</dbReference>
<dbReference type="Proteomes" id="UP001310890">
    <property type="component" value="Unassembled WGS sequence"/>
</dbReference>
<dbReference type="Gene3D" id="2.30.30.190">
    <property type="entry name" value="CAP Gly-rich-like domain"/>
    <property type="match status" value="1"/>
</dbReference>
<evidence type="ECO:0000256" key="4">
    <source>
        <dbReference type="ARBA" id="ARBA00025779"/>
    </source>
</evidence>
<evidence type="ECO:0008006" key="9">
    <source>
        <dbReference type="Google" id="ProtNLM"/>
    </source>
</evidence>
<dbReference type="GO" id="GO:0035371">
    <property type="term" value="C:microtubule plus-end"/>
    <property type="evidence" value="ECO:0007669"/>
    <property type="project" value="TreeGrafter"/>
</dbReference>
<evidence type="ECO:0000256" key="3">
    <source>
        <dbReference type="ARBA" id="ARBA00023186"/>
    </source>
</evidence>
<proteinExistence type="inferred from homology"/>
<dbReference type="PANTHER" id="PTHR18916">
    <property type="entry name" value="DYNACTIN 1-RELATED MICROTUBULE-BINDING"/>
    <property type="match status" value="1"/>
</dbReference>
<dbReference type="SUPFAM" id="SSF54236">
    <property type="entry name" value="Ubiquitin-like"/>
    <property type="match status" value="1"/>
</dbReference>
<dbReference type="AlphaFoldDB" id="A0AAN7TBP9"/>
<protein>
    <recommendedName>
        <fullName evidence="9">CAP-Gly domain-containing protein</fullName>
    </recommendedName>
</protein>
<accession>A0AAN7TBP9</accession>
<dbReference type="PANTHER" id="PTHR18916:SF85">
    <property type="entry name" value="TUBULIN-FOLDING COFACTOR B"/>
    <property type="match status" value="1"/>
</dbReference>
<evidence type="ECO:0000313" key="8">
    <source>
        <dbReference type="Proteomes" id="UP001310890"/>
    </source>
</evidence>
<dbReference type="PROSITE" id="PS50053">
    <property type="entry name" value="UBIQUITIN_2"/>
    <property type="match status" value="1"/>
</dbReference>
<dbReference type="InterPro" id="IPR000938">
    <property type="entry name" value="CAP-Gly_domain"/>
</dbReference>
<comment type="caution">
    <text evidence="7">The sequence shown here is derived from an EMBL/GenBank/DDBJ whole genome shotgun (WGS) entry which is preliminary data.</text>
</comment>
<dbReference type="InterPro" id="IPR036859">
    <property type="entry name" value="CAP-Gly_dom_sf"/>
</dbReference>